<evidence type="ECO:0000256" key="5">
    <source>
        <dbReference type="SAM" id="Coils"/>
    </source>
</evidence>
<feature type="coiled-coil region" evidence="5">
    <location>
        <begin position="131"/>
        <end position="161"/>
    </location>
</feature>
<keyword evidence="1 4" id="KW-0805">Transcription regulation</keyword>
<dbReference type="AlphaFoldDB" id="A0A1I0AY85"/>
<keyword evidence="3 4" id="KW-0804">Transcription</keyword>
<gene>
    <name evidence="6" type="ORF">SAMN05421676_102277</name>
</gene>
<dbReference type="InterPro" id="IPR052362">
    <property type="entry name" value="HTH-GbsR_regulator"/>
</dbReference>
<protein>
    <recommendedName>
        <fullName evidence="4">HTH-type transcriptional regulator</fullName>
    </recommendedName>
</protein>
<sequence length="207" mass="24467">MVKCFQKIGLAEGLEGFELEKHETNKEDWEKHEETLEKFIQVIAKNMSLYGITASVGRLYGTLYFSNEPMTLDNMRDALKMSKTSMSTGVRSLSEMKMVEPSFKKGMRKDLYKSEEDWYKSFTSLFGNRWRHHTETNIEEAEETIHELEKLKEQTDDVTLKQTIEYDIEKLEYAKNYYSWLMKFIRVVESGEIFKYVPKDSNEQGEK</sequence>
<dbReference type="EMBL" id="FOHJ01000002">
    <property type="protein sequence ID" value="SES98595.1"/>
    <property type="molecule type" value="Genomic_DNA"/>
</dbReference>
<evidence type="ECO:0000256" key="1">
    <source>
        <dbReference type="ARBA" id="ARBA00023015"/>
    </source>
</evidence>
<dbReference type="PANTHER" id="PTHR38465:SF1">
    <property type="entry name" value="HTH-TYPE TRANSCRIPTIONAL REGULATOR MJ1563-RELATED"/>
    <property type="match status" value="1"/>
</dbReference>
<dbReference type="Gene3D" id="1.10.10.10">
    <property type="entry name" value="Winged helix-like DNA-binding domain superfamily/Winged helix DNA-binding domain"/>
    <property type="match status" value="1"/>
</dbReference>
<name>A0A1I0AY85_9BACI</name>
<evidence type="ECO:0000313" key="7">
    <source>
        <dbReference type="Proteomes" id="UP000199095"/>
    </source>
</evidence>
<evidence type="ECO:0000256" key="4">
    <source>
        <dbReference type="PIRNR" id="PIRNR006707"/>
    </source>
</evidence>
<dbReference type="InterPro" id="IPR036390">
    <property type="entry name" value="WH_DNA-bd_sf"/>
</dbReference>
<dbReference type="InterPro" id="IPR026282">
    <property type="entry name" value="MJ1563"/>
</dbReference>
<comment type="similarity">
    <text evidence="4">Belongs to the GbsR family.</text>
</comment>
<evidence type="ECO:0000256" key="2">
    <source>
        <dbReference type="ARBA" id="ARBA00023125"/>
    </source>
</evidence>
<dbReference type="GO" id="GO:0003677">
    <property type="term" value="F:DNA binding"/>
    <property type="evidence" value="ECO:0007669"/>
    <property type="project" value="UniProtKB-UniRule"/>
</dbReference>
<reference evidence="7" key="1">
    <citation type="submission" date="2016-10" db="EMBL/GenBank/DDBJ databases">
        <authorList>
            <person name="Varghese N."/>
            <person name="Submissions S."/>
        </authorList>
    </citation>
    <scope>NUCLEOTIDE SEQUENCE [LARGE SCALE GENOMIC DNA]</scope>
    <source>
        <strain evidence="7">CGMCC 1.3566</strain>
    </source>
</reference>
<keyword evidence="7" id="KW-1185">Reference proteome</keyword>
<dbReference type="STRING" id="237682.SAMN05421676_102277"/>
<dbReference type="SUPFAM" id="SSF46785">
    <property type="entry name" value="Winged helix' DNA-binding domain"/>
    <property type="match status" value="1"/>
</dbReference>
<dbReference type="PANTHER" id="PTHR38465">
    <property type="entry name" value="HTH-TYPE TRANSCRIPTIONAL REGULATOR MJ1563-RELATED"/>
    <property type="match status" value="1"/>
</dbReference>
<keyword evidence="2 4" id="KW-0238">DNA-binding</keyword>
<proteinExistence type="inferred from homology"/>
<dbReference type="Proteomes" id="UP000199095">
    <property type="component" value="Unassembled WGS sequence"/>
</dbReference>
<dbReference type="PIRSF" id="PIRSF006707">
    <property type="entry name" value="MJ1563"/>
    <property type="match status" value="1"/>
</dbReference>
<keyword evidence="5" id="KW-0175">Coiled coil</keyword>
<dbReference type="InterPro" id="IPR036388">
    <property type="entry name" value="WH-like_DNA-bd_sf"/>
</dbReference>
<accession>A0A1I0AY85</accession>
<evidence type="ECO:0000256" key="3">
    <source>
        <dbReference type="ARBA" id="ARBA00023163"/>
    </source>
</evidence>
<organism evidence="6 7">
    <name type="scientific">Salinibacillus kushneri</name>
    <dbReference type="NCBI Taxonomy" id="237682"/>
    <lineage>
        <taxon>Bacteria</taxon>
        <taxon>Bacillati</taxon>
        <taxon>Bacillota</taxon>
        <taxon>Bacilli</taxon>
        <taxon>Bacillales</taxon>
        <taxon>Bacillaceae</taxon>
        <taxon>Salinibacillus</taxon>
    </lineage>
</organism>
<evidence type="ECO:0000313" key="6">
    <source>
        <dbReference type="EMBL" id="SES98595.1"/>
    </source>
</evidence>